<sequence length="732" mass="81117">MAAEASSQTAEAMSILNLKNQSSNLVLRNDLSLYPKPIDALVECMKRSVLGYALTCTPSIPATLVHKVHYTSNALFDSNNQVKSVYYEAIDAKGKTKKIQLIKEKFAEALRLPIYNSKEMVVPSADQLVNMFNEMGYEPPLERISTFKKNQLPDLWRYFFSIFLRCLSGRTSGLDSASVTFQGLLYEIYYDVKVDFATILWTDFCSHINHSMKGTEIANARFWEIVVHAHYQQIGYVPDVSLPEMKFTPIAIPILDDKPTGFCAQIPNVMLSKVPLECNEVNSYRNTLIIPYPTRDISQVAPVKELPKGKGKRKMAGGPSGPKKEEKKRKTSVKTTPKRKQPKRQRKIMVVDESSDSERTPSTVHEEEQEEEEQFADQPPSPTSTTRPTSPLQTTIPPSPPKTTRPPTPTHTIPPPPPPPTTARQTTTIHTTTSDIPPPLPTTAPPTSEVPVSDIDFSLPEFDLPISPSRQNPTSAAFFEAFHMAPLNVEGVSDEDLPDEGFVLMKQYKVLNSKLDTLIQAQTGFDPTKPTLGDITEEIESLEFSLSKEFKDSIQKLEQKLLNEQNKIQSSFEKKLESAVTSINEKVDALTEKTDKTNSEVMKVLQGLRSESQQSTKLEKQLDGARAKIEELTAAQTASDVTRFTEELKRTNAALTQDLVAKLRVALQPLINFSDKLSRPQGMPRQIPAATAGPSSSTITTTTMGASGSAGAGSSTDRSLGNIIAPHMEEIY</sequence>
<accession>A0ACB9AEJ8</accession>
<reference evidence="2" key="1">
    <citation type="journal article" date="2022" name="Mol. Ecol. Resour.">
        <title>The genomes of chicory, endive, great burdock and yacon provide insights into Asteraceae palaeo-polyploidization history and plant inulin production.</title>
        <authorList>
            <person name="Fan W."/>
            <person name="Wang S."/>
            <person name="Wang H."/>
            <person name="Wang A."/>
            <person name="Jiang F."/>
            <person name="Liu H."/>
            <person name="Zhao H."/>
            <person name="Xu D."/>
            <person name="Zhang Y."/>
        </authorList>
    </citation>
    <scope>NUCLEOTIDE SEQUENCE [LARGE SCALE GENOMIC DNA]</scope>
    <source>
        <strain evidence="2">cv. Punajuju</strain>
    </source>
</reference>
<dbReference type="EMBL" id="CM042015">
    <property type="protein sequence ID" value="KAI3708622.1"/>
    <property type="molecule type" value="Genomic_DNA"/>
</dbReference>
<keyword evidence="2" id="KW-1185">Reference proteome</keyword>
<gene>
    <name evidence="1" type="ORF">L2E82_37927</name>
</gene>
<organism evidence="1 2">
    <name type="scientific">Cichorium intybus</name>
    <name type="common">Chicory</name>
    <dbReference type="NCBI Taxonomy" id="13427"/>
    <lineage>
        <taxon>Eukaryota</taxon>
        <taxon>Viridiplantae</taxon>
        <taxon>Streptophyta</taxon>
        <taxon>Embryophyta</taxon>
        <taxon>Tracheophyta</taxon>
        <taxon>Spermatophyta</taxon>
        <taxon>Magnoliopsida</taxon>
        <taxon>eudicotyledons</taxon>
        <taxon>Gunneridae</taxon>
        <taxon>Pentapetalae</taxon>
        <taxon>asterids</taxon>
        <taxon>campanulids</taxon>
        <taxon>Asterales</taxon>
        <taxon>Asteraceae</taxon>
        <taxon>Cichorioideae</taxon>
        <taxon>Cichorieae</taxon>
        <taxon>Cichoriinae</taxon>
        <taxon>Cichorium</taxon>
    </lineage>
</organism>
<evidence type="ECO:0000313" key="1">
    <source>
        <dbReference type="EMBL" id="KAI3708622.1"/>
    </source>
</evidence>
<evidence type="ECO:0000313" key="2">
    <source>
        <dbReference type="Proteomes" id="UP001055811"/>
    </source>
</evidence>
<protein>
    <submittedName>
        <fullName evidence="1">Uncharacterized protein</fullName>
    </submittedName>
</protein>
<reference evidence="1 2" key="2">
    <citation type="journal article" date="2022" name="Mol. Ecol. Resour.">
        <title>The genomes of chicory, endive, great burdock and yacon provide insights into Asteraceae paleo-polyploidization history and plant inulin production.</title>
        <authorList>
            <person name="Fan W."/>
            <person name="Wang S."/>
            <person name="Wang H."/>
            <person name="Wang A."/>
            <person name="Jiang F."/>
            <person name="Liu H."/>
            <person name="Zhao H."/>
            <person name="Xu D."/>
            <person name="Zhang Y."/>
        </authorList>
    </citation>
    <scope>NUCLEOTIDE SEQUENCE [LARGE SCALE GENOMIC DNA]</scope>
    <source>
        <strain evidence="2">cv. Punajuju</strain>
        <tissue evidence="1">Leaves</tissue>
    </source>
</reference>
<proteinExistence type="predicted"/>
<dbReference type="Proteomes" id="UP001055811">
    <property type="component" value="Linkage Group LG07"/>
</dbReference>
<comment type="caution">
    <text evidence="1">The sequence shown here is derived from an EMBL/GenBank/DDBJ whole genome shotgun (WGS) entry which is preliminary data.</text>
</comment>
<name>A0ACB9AEJ8_CICIN</name>